<dbReference type="PROSITE" id="PS00028">
    <property type="entry name" value="ZINC_FINGER_C2H2_1"/>
    <property type="match status" value="1"/>
</dbReference>
<evidence type="ECO:0000256" key="1">
    <source>
        <dbReference type="SAM" id="MobiDB-lite"/>
    </source>
</evidence>
<accession>A0A2Z7B7Z3</accession>
<feature type="compositionally biased region" description="Polar residues" evidence="1">
    <location>
        <begin position="7"/>
        <end position="17"/>
    </location>
</feature>
<dbReference type="InterPro" id="IPR013087">
    <property type="entry name" value="Znf_C2H2_type"/>
</dbReference>
<evidence type="ECO:0000313" key="3">
    <source>
        <dbReference type="EMBL" id="KZV30595.1"/>
    </source>
</evidence>
<dbReference type="OrthoDB" id="754258at2759"/>
<proteinExistence type="predicted"/>
<evidence type="ECO:0000259" key="2">
    <source>
        <dbReference type="PROSITE" id="PS00028"/>
    </source>
</evidence>
<dbReference type="Pfam" id="PF13912">
    <property type="entry name" value="zf-C2H2_6"/>
    <property type="match status" value="1"/>
</dbReference>
<evidence type="ECO:0000313" key="4">
    <source>
        <dbReference type="Proteomes" id="UP000250235"/>
    </source>
</evidence>
<dbReference type="PANTHER" id="PTHR46326">
    <property type="entry name" value="ZINC FINGER PROTEIN ZAT1-RELATED"/>
    <property type="match status" value="1"/>
</dbReference>
<organism evidence="3 4">
    <name type="scientific">Dorcoceras hygrometricum</name>
    <dbReference type="NCBI Taxonomy" id="472368"/>
    <lineage>
        <taxon>Eukaryota</taxon>
        <taxon>Viridiplantae</taxon>
        <taxon>Streptophyta</taxon>
        <taxon>Embryophyta</taxon>
        <taxon>Tracheophyta</taxon>
        <taxon>Spermatophyta</taxon>
        <taxon>Magnoliopsida</taxon>
        <taxon>eudicotyledons</taxon>
        <taxon>Gunneridae</taxon>
        <taxon>Pentapetalae</taxon>
        <taxon>asterids</taxon>
        <taxon>lamiids</taxon>
        <taxon>Lamiales</taxon>
        <taxon>Gesneriaceae</taxon>
        <taxon>Didymocarpoideae</taxon>
        <taxon>Trichosporeae</taxon>
        <taxon>Loxocarpinae</taxon>
        <taxon>Dorcoceras</taxon>
    </lineage>
</organism>
<dbReference type="EMBL" id="KV008237">
    <property type="protein sequence ID" value="KZV30595.1"/>
    <property type="molecule type" value="Genomic_DNA"/>
</dbReference>
<dbReference type="AlphaFoldDB" id="A0A2Z7B7Z3"/>
<feature type="region of interest" description="Disordered" evidence="1">
    <location>
        <begin position="1"/>
        <end position="29"/>
    </location>
</feature>
<sequence>MAASVPAAQNGSGSVSARPSKRNPPGRSFLHVTDLPIKKRIQLINQEAAEIRTETKRIQLTNQEPAETERVCDICNRPFASSRSVAIHRGHHIRRDRARMQEQVAAENPNSRMSDLWPVAARRRRQSNGPGSVHQCRRCWRIFVSGQALGAHKRHCTWPPMEQEIVNNFDLNEVPPPEEEDSLAIPWHY</sequence>
<protein>
    <recommendedName>
        <fullName evidence="2">C2H2-type domain-containing protein</fullName>
    </recommendedName>
</protein>
<dbReference type="PANTHER" id="PTHR46326:SF8">
    <property type="entry name" value="C2H2-LIKE ZINC FINGER PROTEIN"/>
    <property type="match status" value="1"/>
</dbReference>
<dbReference type="Proteomes" id="UP000250235">
    <property type="component" value="Unassembled WGS sequence"/>
</dbReference>
<keyword evidence="4" id="KW-1185">Reference proteome</keyword>
<reference evidence="3 4" key="1">
    <citation type="journal article" date="2015" name="Proc. Natl. Acad. Sci. U.S.A.">
        <title>The resurrection genome of Boea hygrometrica: A blueprint for survival of dehydration.</title>
        <authorList>
            <person name="Xiao L."/>
            <person name="Yang G."/>
            <person name="Zhang L."/>
            <person name="Yang X."/>
            <person name="Zhao S."/>
            <person name="Ji Z."/>
            <person name="Zhou Q."/>
            <person name="Hu M."/>
            <person name="Wang Y."/>
            <person name="Chen M."/>
            <person name="Xu Y."/>
            <person name="Jin H."/>
            <person name="Xiao X."/>
            <person name="Hu G."/>
            <person name="Bao F."/>
            <person name="Hu Y."/>
            <person name="Wan P."/>
            <person name="Li L."/>
            <person name="Deng X."/>
            <person name="Kuang T."/>
            <person name="Xiang C."/>
            <person name="Zhu J.K."/>
            <person name="Oliver M.J."/>
            <person name="He Y."/>
        </authorList>
    </citation>
    <scope>NUCLEOTIDE SEQUENCE [LARGE SCALE GENOMIC DNA]</scope>
    <source>
        <strain evidence="4">cv. XS01</strain>
    </source>
</reference>
<dbReference type="GO" id="GO:0006355">
    <property type="term" value="P:regulation of DNA-templated transcription"/>
    <property type="evidence" value="ECO:0007669"/>
    <property type="project" value="InterPro"/>
</dbReference>
<feature type="domain" description="C2H2-type" evidence="2">
    <location>
        <begin position="72"/>
        <end position="92"/>
    </location>
</feature>
<gene>
    <name evidence="3" type="ORF">F511_05745</name>
</gene>
<name>A0A2Z7B7Z3_9LAMI</name>
<dbReference type="InterPro" id="IPR044303">
    <property type="entry name" value="ZAT1/4/9"/>
</dbReference>